<proteinExistence type="predicted"/>
<dbReference type="EMBL" id="HBFB01013247">
    <property type="protein sequence ID" value="CAD8676475.1"/>
    <property type="molecule type" value="Transcribed_RNA"/>
</dbReference>
<reference evidence="2" key="1">
    <citation type="submission" date="2021-01" db="EMBL/GenBank/DDBJ databases">
        <authorList>
            <person name="Corre E."/>
            <person name="Pelletier E."/>
            <person name="Niang G."/>
            <person name="Scheremetjew M."/>
            <person name="Finn R."/>
            <person name="Kale V."/>
            <person name="Holt S."/>
            <person name="Cochrane G."/>
            <person name="Meng A."/>
            <person name="Brown T."/>
            <person name="Cohen L."/>
        </authorList>
    </citation>
    <scope>NUCLEOTIDE SEQUENCE</scope>
    <source>
        <strain evidence="2">SAG 11-49</strain>
    </source>
</reference>
<evidence type="ECO:0000256" key="1">
    <source>
        <dbReference type="SAM" id="MobiDB-lite"/>
    </source>
</evidence>
<protein>
    <submittedName>
        <fullName evidence="2">Uncharacterized protein</fullName>
    </submittedName>
</protein>
<sequence>MAERVVGRSVDAGTGMHSREDDSLTVDPLMQDCCCCCCCCCPSHMVGSIRTSSWPWRYGLVIMSLSLGGYAVHMGQLQTWHASYLHCLHSKRVDQDHGS</sequence>
<accession>A0A7S0WPV1</accession>
<organism evidence="2">
    <name type="scientific">Chlamydomonas leiostraca</name>
    <dbReference type="NCBI Taxonomy" id="1034604"/>
    <lineage>
        <taxon>Eukaryota</taxon>
        <taxon>Viridiplantae</taxon>
        <taxon>Chlorophyta</taxon>
        <taxon>core chlorophytes</taxon>
        <taxon>Chlorophyceae</taxon>
        <taxon>CS clade</taxon>
        <taxon>Chlamydomonadales</taxon>
        <taxon>Chlamydomonadaceae</taxon>
        <taxon>Chlamydomonas</taxon>
    </lineage>
</organism>
<dbReference type="AlphaFoldDB" id="A0A7S0WPV1"/>
<feature type="region of interest" description="Disordered" evidence="1">
    <location>
        <begin position="1"/>
        <end position="20"/>
    </location>
</feature>
<gene>
    <name evidence="2" type="ORF">CLEI1391_LOCUS7467</name>
</gene>
<name>A0A7S0WPV1_9CHLO</name>
<evidence type="ECO:0000313" key="2">
    <source>
        <dbReference type="EMBL" id="CAD8676475.1"/>
    </source>
</evidence>